<keyword evidence="4 6" id="KW-0472">Membrane</keyword>
<feature type="transmembrane region" description="Helical" evidence="6">
    <location>
        <begin position="1351"/>
        <end position="1374"/>
    </location>
</feature>
<proteinExistence type="predicted"/>
<dbReference type="PANTHER" id="PTHR31652">
    <property type="entry name" value="LIMR FAMILY PROTEIN DDB_G0283707-RELATED"/>
    <property type="match status" value="1"/>
</dbReference>
<organism evidence="8 9">
    <name type="scientific">Mikania micrantha</name>
    <name type="common">bitter vine</name>
    <dbReference type="NCBI Taxonomy" id="192012"/>
    <lineage>
        <taxon>Eukaryota</taxon>
        <taxon>Viridiplantae</taxon>
        <taxon>Streptophyta</taxon>
        <taxon>Embryophyta</taxon>
        <taxon>Tracheophyta</taxon>
        <taxon>Spermatophyta</taxon>
        <taxon>Magnoliopsida</taxon>
        <taxon>eudicotyledons</taxon>
        <taxon>Gunneridae</taxon>
        <taxon>Pentapetalae</taxon>
        <taxon>asterids</taxon>
        <taxon>campanulids</taxon>
        <taxon>Asterales</taxon>
        <taxon>Asteraceae</taxon>
        <taxon>Asteroideae</taxon>
        <taxon>Heliantheae alliance</taxon>
        <taxon>Eupatorieae</taxon>
        <taxon>Mikania</taxon>
    </lineage>
</organism>
<keyword evidence="2 6" id="KW-0812">Transmembrane</keyword>
<gene>
    <name evidence="8" type="ORF">E3N88_11644</name>
</gene>
<sequence>MAALTLKPRHNSIAYLTKSSFWSKFDEAVDLMNSSQFKTAFLINPTLYVESIHQFWMNVELVNVGTGVLSLRSTVNGHNIHISPAELRDVLQLDDANLVDQFPKSATDLCFTSHEYQGDLSDSTLFKKHFNDPERLIFHMINICLAPKSSSWDQMSSRWQQVLYSILESQKLNFSQILFSELTEHAGKPVSSRWLLYPRFIMAIIEKQLQQNGLVGQGISAPAVLLEVYSRHNSNPTLKEAARKLKPKQREPTASTTKSKSRVPTKPKSKQTKKAAQGNESPESAHASPRHDMVTGSSQPVIHPTPPAQTAQDSSQQEPGATFEGADTSLEPLSVEKVSIEQHQSPRVQSVSKPIPMETTPDSPTFVIENILNQLNTPIPSQTPITTGISSNIEGEDQSVSDNPQDHDYNIRSPSVEREILISDKAATSSPPSFGVIASGTIAKTLSEATTDEGVTPEVGSPQNQEKGAPDHVEPHSTQVNPEILRRSDDVANATDDQRSVAELVKQNQLLEAEVCRLKELLTKMSKDKRPSSPLNPQMAPSHSEGHPNTSPTTSPFQMPPAFASGTNPLGSSPPEALAAAFLQILPLITPLLKSIIVQALDERLPSQTQIQQMVDEAVTAKLSTLHTPSSPAAKKGELGTESVTTSASKRPRSEEVAFERSPVIQVTYKRQKKNKPVEIINRDDVEVEQEMVAKEIDVSAEQLEATTSDVQELATTSEVQTQATISEEACSSTYQSSHPSGPSRRYCRFLLGTPPSKPVFLFDLMVNRETKGVDPKREKMKRMNKWEAVEKAVVKPLYNAPAYKRLAWKLKNIKAAIKAWRSIKKDKEELKMNALKMKIDELNAYNMDFQRLIRCHTGNGMSALFWLDNWMGTGLLKDHFPLLFNLEKNKRCKVGERIETHGSVTHLKWNWTRNVVAGPEENELKMHNRVKEVTGVQRAGSMGKGRGYNRIPTRVAIAKRNVWISSTVCDSCGLELETVDHLFLHCNVANQVWELVKSWCKISGNMGATIKEVLQRMGDFNLALVIVAIVVCVVVFIFNLYLLVNYQHPDDKNQAYFPKFVVVLGLSVAAISILMLPADVANRQACRHSIYNGACNLTLPMKDLWLAIYIVDAILVFFVIPFAMFYYEGDQDKTVGKRIKTALLWVVTTAIVCGLVLGILYGVIGKVDFTVRHLSSTTISFPNTFQLSSSQPCVINGRQDHQCSAYDSSPSSETTWTMRSTFPEYVVALATIVGSVLFSIFGGVGIACLPLGLIFSFIRRPKAVITRSQYIKEATELGKKARELKKAADALHHEEKSGSKGRKWRKNMKAVEKELLLLEDDVKALEEMYPQGEKAEATWAMTVLGYLAKLILGVFGLIVSIAWVAHIVIYLLINPPLSPFLNEVFIKLDDIWGLLGTAAFAFFCFYLLLAVIAGAMMLGLRLVFITIHPMKWGATLMNSFLFNVGLILLCSISVIQFCSTAFAYYAQATAAQEIFGHTLQSLRGIKYLYKDGEERNQVAGSNYHLEAQLQVCVLKIVTTTQ</sequence>
<evidence type="ECO:0000256" key="5">
    <source>
        <dbReference type="SAM" id="MobiDB-lite"/>
    </source>
</evidence>
<feature type="region of interest" description="Disordered" evidence="5">
    <location>
        <begin position="627"/>
        <end position="656"/>
    </location>
</feature>
<evidence type="ECO:0000256" key="1">
    <source>
        <dbReference type="ARBA" id="ARBA00004141"/>
    </source>
</evidence>
<accession>A0A5N6PEC7</accession>
<feature type="region of interest" description="Disordered" evidence="5">
    <location>
        <begin position="524"/>
        <end position="570"/>
    </location>
</feature>
<keyword evidence="9" id="KW-1185">Reference proteome</keyword>
<dbReference type="Pfam" id="PF13966">
    <property type="entry name" value="zf-RVT"/>
    <property type="match status" value="1"/>
</dbReference>
<feature type="region of interest" description="Disordered" evidence="5">
    <location>
        <begin position="241"/>
        <end position="326"/>
    </location>
</feature>
<evidence type="ECO:0000256" key="4">
    <source>
        <dbReference type="ARBA" id="ARBA00023136"/>
    </source>
</evidence>
<feature type="transmembrane region" description="Helical" evidence="6">
    <location>
        <begin position="1441"/>
        <end position="1466"/>
    </location>
</feature>
<reference evidence="8 9" key="1">
    <citation type="submission" date="2019-05" db="EMBL/GenBank/DDBJ databases">
        <title>Mikania micrantha, genome provides insights into the molecular mechanism of rapid growth.</title>
        <authorList>
            <person name="Liu B."/>
        </authorList>
    </citation>
    <scope>NUCLEOTIDE SEQUENCE [LARGE SCALE GENOMIC DNA]</scope>
    <source>
        <strain evidence="8">NLD-2019</strain>
        <tissue evidence="8">Leaf</tissue>
    </source>
</reference>
<evidence type="ECO:0000313" key="9">
    <source>
        <dbReference type="Proteomes" id="UP000326396"/>
    </source>
</evidence>
<evidence type="ECO:0000256" key="6">
    <source>
        <dbReference type="SAM" id="Phobius"/>
    </source>
</evidence>
<feature type="compositionally biased region" description="Polar residues" evidence="5">
    <location>
        <begin position="308"/>
        <end position="319"/>
    </location>
</feature>
<feature type="transmembrane region" description="Helical" evidence="6">
    <location>
        <begin position="1057"/>
        <end position="1077"/>
    </location>
</feature>
<evidence type="ECO:0000256" key="2">
    <source>
        <dbReference type="ARBA" id="ARBA00022692"/>
    </source>
</evidence>
<dbReference type="OrthoDB" id="73273at2759"/>
<feature type="compositionally biased region" description="Basic and acidic residues" evidence="5">
    <location>
        <begin position="241"/>
        <end position="251"/>
    </location>
</feature>
<keyword evidence="3 6" id="KW-1133">Transmembrane helix</keyword>
<feature type="domain" description="Reverse transcriptase zinc-binding" evidence="7">
    <location>
        <begin position="950"/>
        <end position="994"/>
    </location>
</feature>
<evidence type="ECO:0000256" key="3">
    <source>
        <dbReference type="ARBA" id="ARBA00022989"/>
    </source>
</evidence>
<comment type="subcellular location">
    <subcellularLocation>
        <location evidence="1">Membrane</location>
        <topology evidence="1">Multi-pass membrane protein</topology>
    </subcellularLocation>
</comment>
<feature type="transmembrane region" description="Helical" evidence="6">
    <location>
        <begin position="1394"/>
        <end position="1421"/>
    </location>
</feature>
<dbReference type="InterPro" id="IPR006876">
    <property type="entry name" value="LMBR1-like_membr_prot"/>
</dbReference>
<dbReference type="Pfam" id="PF04791">
    <property type="entry name" value="LMBR1"/>
    <property type="match status" value="2"/>
</dbReference>
<feature type="transmembrane region" description="Helical" evidence="6">
    <location>
        <begin position="1140"/>
        <end position="1165"/>
    </location>
</feature>
<feature type="region of interest" description="Disordered" evidence="5">
    <location>
        <begin position="378"/>
        <end position="409"/>
    </location>
</feature>
<feature type="transmembrane region" description="Helical" evidence="6">
    <location>
        <begin position="1107"/>
        <end position="1128"/>
    </location>
</feature>
<comment type="caution">
    <text evidence="8">The sequence shown here is derived from an EMBL/GenBank/DDBJ whole genome shotgun (WGS) entry which is preliminary data.</text>
</comment>
<feature type="compositionally biased region" description="Polar residues" evidence="5">
    <location>
        <begin position="378"/>
        <end position="393"/>
    </location>
</feature>
<feature type="region of interest" description="Disordered" evidence="5">
    <location>
        <begin position="449"/>
        <end position="477"/>
    </location>
</feature>
<protein>
    <recommendedName>
        <fullName evidence="7">Reverse transcriptase zinc-binding domain-containing protein</fullName>
    </recommendedName>
</protein>
<feature type="transmembrane region" description="Helical" evidence="6">
    <location>
        <begin position="1226"/>
        <end position="1259"/>
    </location>
</feature>
<evidence type="ECO:0000313" key="8">
    <source>
        <dbReference type="EMBL" id="KAD6120373.1"/>
    </source>
</evidence>
<dbReference type="EMBL" id="SZYD01000005">
    <property type="protein sequence ID" value="KAD6120373.1"/>
    <property type="molecule type" value="Genomic_DNA"/>
</dbReference>
<name>A0A5N6PEC7_9ASTR</name>
<dbReference type="InterPro" id="IPR026960">
    <property type="entry name" value="RVT-Znf"/>
</dbReference>
<feature type="transmembrane region" description="Helical" evidence="6">
    <location>
        <begin position="1021"/>
        <end position="1045"/>
    </location>
</feature>
<dbReference type="GO" id="GO:0016020">
    <property type="term" value="C:membrane"/>
    <property type="evidence" value="ECO:0007669"/>
    <property type="project" value="UniProtKB-SubCell"/>
</dbReference>
<evidence type="ECO:0000259" key="7">
    <source>
        <dbReference type="Pfam" id="PF13966"/>
    </source>
</evidence>
<dbReference type="Proteomes" id="UP000326396">
    <property type="component" value="Linkage Group LG13"/>
</dbReference>
<feature type="compositionally biased region" description="Basic residues" evidence="5">
    <location>
        <begin position="259"/>
        <end position="273"/>
    </location>
</feature>
<feature type="compositionally biased region" description="Polar residues" evidence="5">
    <location>
        <begin position="533"/>
        <end position="557"/>
    </location>
</feature>
<dbReference type="PANTHER" id="PTHR31652:SF0">
    <property type="entry name" value="LIMR FAMILY PROTEIN DDB_G0283707-RELATED"/>
    <property type="match status" value="1"/>
</dbReference>